<evidence type="ECO:0000313" key="3">
    <source>
        <dbReference type="EMBL" id="MCA9302146.1"/>
    </source>
</evidence>
<accession>A0A955IW70</accession>
<feature type="domain" description="Integrase SAM-like N-terminal" evidence="2">
    <location>
        <begin position="10"/>
        <end position="87"/>
    </location>
</feature>
<dbReference type="EMBL" id="JAGQNY010000007">
    <property type="protein sequence ID" value="MCA9302146.1"/>
    <property type="molecule type" value="Genomic_DNA"/>
</dbReference>
<dbReference type="InterPro" id="IPR004107">
    <property type="entry name" value="Integrase_SAM-like_N"/>
</dbReference>
<reference evidence="3" key="1">
    <citation type="submission" date="2020-04" db="EMBL/GenBank/DDBJ databases">
        <authorList>
            <person name="Zhang T."/>
        </authorList>
    </citation>
    <scope>NUCLEOTIDE SEQUENCE</scope>
    <source>
        <strain evidence="3">HKST-UBA80</strain>
    </source>
</reference>
<dbReference type="AlphaFoldDB" id="A0A955IW70"/>
<dbReference type="Pfam" id="PF13495">
    <property type="entry name" value="Phage_int_SAM_4"/>
    <property type="match status" value="1"/>
</dbReference>
<organism evidence="3 4">
    <name type="scientific">candidate division WWE3 bacterium</name>
    <dbReference type="NCBI Taxonomy" id="2053526"/>
    <lineage>
        <taxon>Bacteria</taxon>
        <taxon>Katanobacteria</taxon>
    </lineage>
</organism>
<dbReference type="Gene3D" id="1.10.150.130">
    <property type="match status" value="1"/>
</dbReference>
<evidence type="ECO:0000313" key="4">
    <source>
        <dbReference type="Proteomes" id="UP000714817"/>
    </source>
</evidence>
<protein>
    <submittedName>
        <fullName evidence="3">Phage integrase N-terminal SAM-like domain-containing protein</fullName>
    </submittedName>
</protein>
<dbReference type="InterPro" id="IPR010998">
    <property type="entry name" value="Integrase_recombinase_N"/>
</dbReference>
<dbReference type="GO" id="GO:0003677">
    <property type="term" value="F:DNA binding"/>
    <property type="evidence" value="ECO:0007669"/>
    <property type="project" value="UniProtKB-KW"/>
</dbReference>
<name>A0A955IW70_UNCKA</name>
<gene>
    <name evidence="3" type="ORF">KDA10_02165</name>
</gene>
<dbReference type="GO" id="GO:0015074">
    <property type="term" value="P:DNA integration"/>
    <property type="evidence" value="ECO:0007669"/>
    <property type="project" value="InterPro"/>
</dbReference>
<comment type="caution">
    <text evidence="3">The sequence shown here is derived from an EMBL/GenBank/DDBJ whole genome shotgun (WGS) entry which is preliminary data.</text>
</comment>
<sequence length="134" mass="15716">MLNSFMQTELQKTERELKINNYSFKTSKSCLYGLRKYFSFKENNLAEFELDSIKNFLLQCQQKRISPQSRNLFLNAIKFYYRNVAKNIQKIDIRSAKEPKSLPAVLSRSEVKRVLESQKTLSTSFCFHLLTGQG</sequence>
<reference evidence="3" key="2">
    <citation type="journal article" date="2021" name="Microbiome">
        <title>Successional dynamics and alternative stable states in a saline activated sludge microbial community over 9 years.</title>
        <authorList>
            <person name="Wang Y."/>
            <person name="Ye J."/>
            <person name="Ju F."/>
            <person name="Liu L."/>
            <person name="Boyd J.A."/>
            <person name="Deng Y."/>
            <person name="Parks D.H."/>
            <person name="Jiang X."/>
            <person name="Yin X."/>
            <person name="Woodcroft B.J."/>
            <person name="Tyson G.W."/>
            <person name="Hugenholtz P."/>
            <person name="Polz M.F."/>
            <person name="Zhang T."/>
        </authorList>
    </citation>
    <scope>NUCLEOTIDE SEQUENCE</scope>
    <source>
        <strain evidence="3">HKST-UBA80</strain>
    </source>
</reference>
<proteinExistence type="predicted"/>
<evidence type="ECO:0000256" key="1">
    <source>
        <dbReference type="ARBA" id="ARBA00023125"/>
    </source>
</evidence>
<evidence type="ECO:0000259" key="2">
    <source>
        <dbReference type="Pfam" id="PF13495"/>
    </source>
</evidence>
<dbReference type="Proteomes" id="UP000714817">
    <property type="component" value="Unassembled WGS sequence"/>
</dbReference>
<keyword evidence="1" id="KW-0238">DNA-binding</keyword>